<dbReference type="GO" id="GO:0005829">
    <property type="term" value="C:cytosol"/>
    <property type="evidence" value="ECO:0007669"/>
    <property type="project" value="TreeGrafter"/>
</dbReference>
<feature type="domain" description="HTH asnC-type" evidence="4">
    <location>
        <begin position="4"/>
        <end position="65"/>
    </location>
</feature>
<dbReference type="Gene3D" id="3.30.70.920">
    <property type="match status" value="1"/>
</dbReference>
<dbReference type="EMBL" id="CP032698">
    <property type="protein sequence ID" value="AYG79082.1"/>
    <property type="molecule type" value="Genomic_DNA"/>
</dbReference>
<dbReference type="GO" id="GO:0043565">
    <property type="term" value="F:sequence-specific DNA binding"/>
    <property type="evidence" value="ECO:0007669"/>
    <property type="project" value="InterPro"/>
</dbReference>
<dbReference type="PANTHER" id="PTHR30154:SF34">
    <property type="entry name" value="TRANSCRIPTIONAL REGULATOR AZLB"/>
    <property type="match status" value="1"/>
</dbReference>
<evidence type="ECO:0000313" key="5">
    <source>
        <dbReference type="EMBL" id="AYG79082.1"/>
    </source>
</evidence>
<dbReference type="SUPFAM" id="SSF54909">
    <property type="entry name" value="Dimeric alpha+beta barrel"/>
    <property type="match status" value="1"/>
</dbReference>
<dbReference type="Pfam" id="PF13404">
    <property type="entry name" value="HTH_AsnC-type"/>
    <property type="match status" value="1"/>
</dbReference>
<dbReference type="SUPFAM" id="SSF46785">
    <property type="entry name" value="Winged helix' DNA-binding domain"/>
    <property type="match status" value="1"/>
</dbReference>
<evidence type="ECO:0000313" key="6">
    <source>
        <dbReference type="Proteomes" id="UP000271554"/>
    </source>
</evidence>
<evidence type="ECO:0000259" key="4">
    <source>
        <dbReference type="PROSITE" id="PS50956"/>
    </source>
</evidence>
<reference evidence="5 6" key="1">
    <citation type="submission" date="2018-10" db="EMBL/GenBank/DDBJ databases">
        <title>Relationship between Morphology and Antimicrobial Activity in Streptomyces.</title>
        <authorList>
            <person name="Kang H.J."/>
            <person name="Kim S.B."/>
        </authorList>
    </citation>
    <scope>NUCLEOTIDE SEQUENCE [LARGE SCALE GENOMIC DNA]</scope>
    <source>
        <strain evidence="5 6">BH38</strain>
    </source>
</reference>
<dbReference type="KEGG" id="shun:DWB77_01192"/>
<gene>
    <name evidence="5" type="primary">lrp_1</name>
    <name evidence="5" type="ORF">DWB77_01192</name>
</gene>
<dbReference type="Gene3D" id="1.10.10.10">
    <property type="entry name" value="Winged helix-like DNA-binding domain superfamily/Winged helix DNA-binding domain"/>
    <property type="match status" value="1"/>
</dbReference>
<dbReference type="InterPro" id="IPR019888">
    <property type="entry name" value="Tscrpt_reg_AsnC-like"/>
</dbReference>
<keyword evidence="1" id="KW-0805">Transcription regulation</keyword>
<evidence type="ECO:0000256" key="3">
    <source>
        <dbReference type="ARBA" id="ARBA00023163"/>
    </source>
</evidence>
<keyword evidence="3" id="KW-0804">Transcription</keyword>
<dbReference type="InterPro" id="IPR011008">
    <property type="entry name" value="Dimeric_a/b-barrel"/>
</dbReference>
<protein>
    <submittedName>
        <fullName evidence="5">Leucine-responsive regulatory protein</fullName>
    </submittedName>
</protein>
<accession>A0A387HE81</accession>
<dbReference type="RefSeq" id="WP_120720238.1">
    <property type="nucleotide sequence ID" value="NZ_CP032698.1"/>
</dbReference>
<proteinExistence type="predicted"/>
<dbReference type="PANTHER" id="PTHR30154">
    <property type="entry name" value="LEUCINE-RESPONSIVE REGULATORY PROTEIN"/>
    <property type="match status" value="1"/>
</dbReference>
<dbReference type="InterPro" id="IPR036390">
    <property type="entry name" value="WH_DNA-bd_sf"/>
</dbReference>
<evidence type="ECO:0000256" key="1">
    <source>
        <dbReference type="ARBA" id="ARBA00023015"/>
    </source>
</evidence>
<dbReference type="InterPro" id="IPR019887">
    <property type="entry name" value="Tscrpt_reg_AsnC/Lrp_C"/>
</dbReference>
<dbReference type="AlphaFoldDB" id="A0A387HE81"/>
<dbReference type="SMART" id="SM00344">
    <property type="entry name" value="HTH_ASNC"/>
    <property type="match status" value="1"/>
</dbReference>
<dbReference type="Proteomes" id="UP000271554">
    <property type="component" value="Chromosome"/>
</dbReference>
<dbReference type="Pfam" id="PF01037">
    <property type="entry name" value="AsnC_trans_reg"/>
    <property type="match status" value="1"/>
</dbReference>
<dbReference type="PRINTS" id="PR00033">
    <property type="entry name" value="HTHASNC"/>
</dbReference>
<dbReference type="InterPro" id="IPR000485">
    <property type="entry name" value="AsnC-type_HTH_dom"/>
</dbReference>
<dbReference type="InterPro" id="IPR036388">
    <property type="entry name" value="WH-like_DNA-bd_sf"/>
</dbReference>
<keyword evidence="6" id="KW-1185">Reference proteome</keyword>
<organism evidence="5 6">
    <name type="scientific">Streptomyces hundungensis</name>
    <dbReference type="NCBI Taxonomy" id="1077946"/>
    <lineage>
        <taxon>Bacteria</taxon>
        <taxon>Bacillati</taxon>
        <taxon>Actinomycetota</taxon>
        <taxon>Actinomycetes</taxon>
        <taxon>Kitasatosporales</taxon>
        <taxon>Streptomycetaceae</taxon>
        <taxon>Streptomyces</taxon>
    </lineage>
</organism>
<dbReference type="PROSITE" id="PS50956">
    <property type="entry name" value="HTH_ASNC_2"/>
    <property type="match status" value="1"/>
</dbReference>
<keyword evidence="2" id="KW-0238">DNA-binding</keyword>
<sequence length="167" mass="18955">MANFDEINRGLLLELQKNARRSNRELARALGIADSTCLERVRGLQQNEVILGYTAEVNLDAMGRGLRAMIAVRIHPKSRDAVESFREFVLTLTEVLDVFVVSGSNDFQVLVAVQDAQHLEDFVLDHIAQYPSVADLHASLVYEHLRRRPVDILESRPPRRRRSEPPS</sequence>
<dbReference type="GO" id="GO:0043200">
    <property type="term" value="P:response to amino acid"/>
    <property type="evidence" value="ECO:0007669"/>
    <property type="project" value="TreeGrafter"/>
</dbReference>
<dbReference type="OrthoDB" id="4411089at2"/>
<evidence type="ECO:0000256" key="2">
    <source>
        <dbReference type="ARBA" id="ARBA00023125"/>
    </source>
</evidence>
<name>A0A387HE81_9ACTN</name>